<evidence type="ECO:0000256" key="1">
    <source>
        <dbReference type="SAM" id="MobiDB-lite"/>
    </source>
</evidence>
<reference evidence="2" key="2">
    <citation type="journal article" name="Front. Microbiol.">
        <title>Degradative Capacity of Two Strains of Rhodonia placenta: From Phenotype to Genotype.</title>
        <authorList>
            <person name="Kolle M."/>
            <person name="Horta M.A.C."/>
            <person name="Nowrousian M."/>
            <person name="Ohm R.A."/>
            <person name="Benz J.P."/>
            <person name="Pilgard A."/>
        </authorList>
    </citation>
    <scope>NUCLEOTIDE SEQUENCE</scope>
    <source>
        <strain evidence="2">FPRL280</strain>
    </source>
</reference>
<accession>A0A8H7NZI6</accession>
<feature type="region of interest" description="Disordered" evidence="1">
    <location>
        <begin position="421"/>
        <end position="455"/>
    </location>
</feature>
<organism evidence="2 3">
    <name type="scientific">Rhodonia placenta</name>
    <dbReference type="NCBI Taxonomy" id="104341"/>
    <lineage>
        <taxon>Eukaryota</taxon>
        <taxon>Fungi</taxon>
        <taxon>Dikarya</taxon>
        <taxon>Basidiomycota</taxon>
        <taxon>Agaricomycotina</taxon>
        <taxon>Agaricomycetes</taxon>
        <taxon>Polyporales</taxon>
        <taxon>Adustoporiaceae</taxon>
        <taxon>Rhodonia</taxon>
    </lineage>
</organism>
<protein>
    <recommendedName>
        <fullName evidence="4">F-box domain-containing protein</fullName>
    </recommendedName>
</protein>
<proteinExistence type="predicted"/>
<comment type="caution">
    <text evidence="2">The sequence shown here is derived from an EMBL/GenBank/DDBJ whole genome shotgun (WGS) entry which is preliminary data.</text>
</comment>
<evidence type="ECO:0000313" key="3">
    <source>
        <dbReference type="Proteomes" id="UP000639403"/>
    </source>
</evidence>
<dbReference type="AlphaFoldDB" id="A0A8H7NZI6"/>
<dbReference type="EMBL" id="JADOXO010000170">
    <property type="protein sequence ID" value="KAF9810513.1"/>
    <property type="molecule type" value="Genomic_DNA"/>
</dbReference>
<reference evidence="2" key="1">
    <citation type="submission" date="2020-11" db="EMBL/GenBank/DDBJ databases">
        <authorList>
            <person name="Koelle M."/>
            <person name="Horta M.A.C."/>
            <person name="Nowrousian M."/>
            <person name="Ohm R.A."/>
            <person name="Benz P."/>
            <person name="Pilgard A."/>
        </authorList>
    </citation>
    <scope>NUCLEOTIDE SEQUENCE</scope>
    <source>
        <strain evidence="2">FPRL280</strain>
    </source>
</reference>
<feature type="region of interest" description="Disordered" evidence="1">
    <location>
        <begin position="358"/>
        <end position="379"/>
    </location>
</feature>
<dbReference type="Proteomes" id="UP000639403">
    <property type="component" value="Unassembled WGS sequence"/>
</dbReference>
<evidence type="ECO:0008006" key="4">
    <source>
        <dbReference type="Google" id="ProtNLM"/>
    </source>
</evidence>
<evidence type="ECO:0000313" key="2">
    <source>
        <dbReference type="EMBL" id="KAF9810513.1"/>
    </source>
</evidence>
<gene>
    <name evidence="2" type="ORF">IEO21_06874</name>
</gene>
<sequence length="495" mass="56351">MHVLPREVCTAITYHAARADLIVLSRTSRTLQRAAERKIYEDVNLQDPAIVFEFCKSLIAKNGARGVYVRRFWFMYEPRRRTTPLPRHFWQAIHAAFVAMVNLELLWISDPDLQNSWVLADTKFQLVDASLIFAWDQHLVRFLQRQTRLRVLYTHDAPEDSPICTLPPGSLPALEQYLGPLTVAGELLQCPLTHLQVIMDDVVLPILPSFLADAGKACKRLRSLSILSVLEPMLFEVRHELFQYLMLLPELDTIDLDVTSWNPRPIEMFQRMLAAELKSYCPNLQRVGFWVDHHHLVWWFQDEEWIGGQLTGRAALHERFWRSAIVHPLPAAVFMATISMSLCTLALPSSSSAYVSRSQLRMQSTRHSGPQSQPAPSIASLPSFTHSLSNFPTMTSVTKDMVHYGTLCRTKGVSEAKLNSALQKTRQRQEAGAPTRAKPTFSPNTLCPSNEDDEPPLMMSKKHRVSLISLYLVLQKSPNLPNRSKERRKDATTHA</sequence>
<name>A0A8H7NZI6_9APHY</name>